<dbReference type="Proteomes" id="UP001299546">
    <property type="component" value="Unassembled WGS sequence"/>
</dbReference>
<evidence type="ECO:0000259" key="4">
    <source>
        <dbReference type="Pfam" id="PF00456"/>
    </source>
</evidence>
<evidence type="ECO:0000256" key="3">
    <source>
        <dbReference type="ARBA" id="ARBA00023052"/>
    </source>
</evidence>
<dbReference type="CDD" id="cd02012">
    <property type="entry name" value="TPP_TK"/>
    <property type="match status" value="1"/>
</dbReference>
<proteinExistence type="inferred from homology"/>
<protein>
    <submittedName>
        <fullName evidence="5">Transketolase</fullName>
    </submittedName>
</protein>
<keyword evidence="6" id="KW-1185">Reference proteome</keyword>
<comment type="cofactor">
    <cofactor evidence="1">
        <name>thiamine diphosphate</name>
        <dbReference type="ChEBI" id="CHEBI:58937"/>
    </cofactor>
</comment>
<organism evidence="5 6">
    <name type="scientific">Bariatricus massiliensis</name>
    <dbReference type="NCBI Taxonomy" id="1745713"/>
    <lineage>
        <taxon>Bacteria</taxon>
        <taxon>Bacillati</taxon>
        <taxon>Bacillota</taxon>
        <taxon>Clostridia</taxon>
        <taxon>Lachnospirales</taxon>
        <taxon>Lachnospiraceae</taxon>
        <taxon>Bariatricus</taxon>
    </lineage>
</organism>
<dbReference type="RefSeq" id="WP_066733370.1">
    <property type="nucleotide sequence ID" value="NZ_JAJCIQ010000016.1"/>
</dbReference>
<sequence>MDKQLKDFLNQKCIRIRYLTMDEIGELGVGHAGGSMSMVEALAVLYYKHMNIDPNNPKMEGRDRFVLSKAHAGPALYAALADKGYFPLELLKTLNKPGTSLPSHADMVRTPGVDMTAGSLGQGLSCAVGIALGSKLSGDGAWVHAMIGDGETNEGQIWEAAMYAAHKKLDNMICFTDYNKMQLDGGTEEVSGLEPLADKWKAFGWNVYSVDGHDVEAIDDAVTDAKSKKGRPSMIILNTLKGKGVSFLEAKWMNNHNVNISPEERSIALEELKRGCEQCTRR</sequence>
<reference evidence="5 6" key="1">
    <citation type="submission" date="2021-10" db="EMBL/GenBank/DDBJ databases">
        <title>Collection of gut derived symbiotic bacterial strains cultured from healthy donors.</title>
        <authorList>
            <person name="Lin H."/>
            <person name="Littmann E."/>
            <person name="Kohout C."/>
            <person name="Pamer E.G."/>
        </authorList>
    </citation>
    <scope>NUCLEOTIDE SEQUENCE [LARGE SCALE GENOMIC DNA]</scope>
    <source>
        <strain evidence="5 6">DFI.1.165</strain>
    </source>
</reference>
<dbReference type="EMBL" id="JAJCIS010000016">
    <property type="protein sequence ID" value="MCB7388880.1"/>
    <property type="molecule type" value="Genomic_DNA"/>
</dbReference>
<dbReference type="PANTHER" id="PTHR47514:SF1">
    <property type="entry name" value="TRANSKETOLASE N-TERMINAL SECTION-RELATED"/>
    <property type="match status" value="1"/>
</dbReference>
<evidence type="ECO:0000256" key="2">
    <source>
        <dbReference type="ARBA" id="ARBA00007131"/>
    </source>
</evidence>
<comment type="caution">
    <text evidence="5">The sequence shown here is derived from an EMBL/GenBank/DDBJ whole genome shotgun (WGS) entry which is preliminary data.</text>
</comment>
<dbReference type="PANTHER" id="PTHR47514">
    <property type="entry name" value="TRANSKETOLASE N-TERMINAL SECTION-RELATED"/>
    <property type="match status" value="1"/>
</dbReference>
<evidence type="ECO:0000313" key="6">
    <source>
        <dbReference type="Proteomes" id="UP001299546"/>
    </source>
</evidence>
<accession>A0ABS8DKB0</accession>
<dbReference type="InterPro" id="IPR029061">
    <property type="entry name" value="THDP-binding"/>
</dbReference>
<dbReference type="InterPro" id="IPR005474">
    <property type="entry name" value="Transketolase_N"/>
</dbReference>
<comment type="similarity">
    <text evidence="2">Belongs to the transketolase family.</text>
</comment>
<evidence type="ECO:0000256" key="1">
    <source>
        <dbReference type="ARBA" id="ARBA00001964"/>
    </source>
</evidence>
<dbReference type="SUPFAM" id="SSF52518">
    <property type="entry name" value="Thiamin diphosphate-binding fold (THDP-binding)"/>
    <property type="match status" value="1"/>
</dbReference>
<dbReference type="Pfam" id="PF00456">
    <property type="entry name" value="Transketolase_N"/>
    <property type="match status" value="1"/>
</dbReference>
<evidence type="ECO:0000313" key="5">
    <source>
        <dbReference type="EMBL" id="MCB7388880.1"/>
    </source>
</evidence>
<dbReference type="Gene3D" id="3.40.50.970">
    <property type="match status" value="1"/>
</dbReference>
<feature type="domain" description="Transketolase N-terminal" evidence="4">
    <location>
        <begin position="15"/>
        <end position="247"/>
    </location>
</feature>
<name>A0ABS8DKB0_9FIRM</name>
<gene>
    <name evidence="5" type="ORF">LIZ65_16450</name>
</gene>
<keyword evidence="3" id="KW-0786">Thiamine pyrophosphate</keyword>